<comment type="similarity">
    <text evidence="2">Belongs to the UPF0410 family.</text>
</comment>
<sequence length="86" mass="8968">MSLLAWIVLGLIAGFIGSKIVNNTGQGLLVDILRGVVGAVVGGFLFNQFGQPGVSGVNLYSLLVAVVGAVIVLVIYHALMRRRGAF</sequence>
<dbReference type="EMBL" id="FNHS01000002">
    <property type="protein sequence ID" value="SDM54728.1"/>
    <property type="molecule type" value="Genomic_DNA"/>
</dbReference>
<dbReference type="AlphaFoldDB" id="A0A1G9U4C5"/>
<reference evidence="9" key="1">
    <citation type="submission" date="2016-10" db="EMBL/GenBank/DDBJ databases">
        <authorList>
            <person name="Varghese N."/>
            <person name="Submissions S."/>
        </authorList>
    </citation>
    <scope>NUCLEOTIDE SEQUENCE [LARGE SCALE GENOMIC DNA]</scope>
    <source>
        <strain evidence="9">BL47</strain>
    </source>
</reference>
<accession>A0A1G9U4C5</accession>
<evidence type="ECO:0000256" key="3">
    <source>
        <dbReference type="ARBA" id="ARBA00022475"/>
    </source>
</evidence>
<protein>
    <submittedName>
        <fullName evidence="8">Uncharacterized membrane protein YeaQ/YmgE, transglycosylase-associated protein family</fullName>
    </submittedName>
</protein>
<comment type="subcellular location">
    <subcellularLocation>
        <location evidence="1">Cell membrane</location>
        <topology evidence="1">Multi-pass membrane protein</topology>
    </subcellularLocation>
</comment>
<dbReference type="STRING" id="582672.SAMN05216360_102401"/>
<keyword evidence="9" id="KW-1185">Reference proteome</keyword>
<feature type="transmembrane region" description="Helical" evidence="7">
    <location>
        <begin position="28"/>
        <end position="47"/>
    </location>
</feature>
<dbReference type="Proteomes" id="UP000198704">
    <property type="component" value="Unassembled WGS sequence"/>
</dbReference>
<dbReference type="GO" id="GO:0005886">
    <property type="term" value="C:plasma membrane"/>
    <property type="evidence" value="ECO:0007669"/>
    <property type="project" value="UniProtKB-SubCell"/>
</dbReference>
<keyword evidence="3" id="KW-1003">Cell membrane</keyword>
<dbReference type="Pfam" id="PF04226">
    <property type="entry name" value="Transgly_assoc"/>
    <property type="match status" value="1"/>
</dbReference>
<evidence type="ECO:0000256" key="2">
    <source>
        <dbReference type="ARBA" id="ARBA00011006"/>
    </source>
</evidence>
<dbReference type="PANTHER" id="PTHR33884">
    <property type="entry name" value="UPF0410 PROTEIN YMGE"/>
    <property type="match status" value="1"/>
</dbReference>
<evidence type="ECO:0000256" key="1">
    <source>
        <dbReference type="ARBA" id="ARBA00004651"/>
    </source>
</evidence>
<keyword evidence="5 7" id="KW-1133">Transmembrane helix</keyword>
<evidence type="ECO:0000256" key="5">
    <source>
        <dbReference type="ARBA" id="ARBA00022989"/>
    </source>
</evidence>
<evidence type="ECO:0000313" key="9">
    <source>
        <dbReference type="Proteomes" id="UP000198704"/>
    </source>
</evidence>
<proteinExistence type="inferred from homology"/>
<dbReference type="InterPro" id="IPR007341">
    <property type="entry name" value="Transgly_assoc"/>
</dbReference>
<keyword evidence="6 7" id="KW-0472">Membrane</keyword>
<organism evidence="8 9">
    <name type="scientific">Methylobacterium phyllostachyos</name>
    <dbReference type="NCBI Taxonomy" id="582672"/>
    <lineage>
        <taxon>Bacteria</taxon>
        <taxon>Pseudomonadati</taxon>
        <taxon>Pseudomonadota</taxon>
        <taxon>Alphaproteobacteria</taxon>
        <taxon>Hyphomicrobiales</taxon>
        <taxon>Methylobacteriaceae</taxon>
        <taxon>Methylobacterium</taxon>
    </lineage>
</organism>
<name>A0A1G9U4C5_9HYPH</name>
<keyword evidence="4 7" id="KW-0812">Transmembrane</keyword>
<gene>
    <name evidence="8" type="ORF">SAMN05216360_102401</name>
</gene>
<dbReference type="OrthoDB" id="9811343at2"/>
<evidence type="ECO:0000256" key="7">
    <source>
        <dbReference type="SAM" id="Phobius"/>
    </source>
</evidence>
<evidence type="ECO:0000313" key="8">
    <source>
        <dbReference type="EMBL" id="SDM54728.1"/>
    </source>
</evidence>
<evidence type="ECO:0000256" key="4">
    <source>
        <dbReference type="ARBA" id="ARBA00022692"/>
    </source>
</evidence>
<feature type="transmembrane region" description="Helical" evidence="7">
    <location>
        <begin position="59"/>
        <end position="79"/>
    </location>
</feature>
<dbReference type="RefSeq" id="WP_091713687.1">
    <property type="nucleotide sequence ID" value="NZ_FNHS01000002.1"/>
</dbReference>
<evidence type="ECO:0000256" key="6">
    <source>
        <dbReference type="ARBA" id="ARBA00023136"/>
    </source>
</evidence>
<dbReference type="PANTHER" id="PTHR33884:SF3">
    <property type="entry name" value="UPF0410 PROTEIN YMGE"/>
    <property type="match status" value="1"/>
</dbReference>